<sequence length="824" mass="92635">MAVNPPIGKASCSSEYSICRLPRASPMKYSPGQDAFRGRRHRERLSLSSERRNERGARPRGCPPSSPSSGCATPAIKRWRPRGTALSRAWRENEGPAPRHQRERSDGSGLCGDPGRRSRVLHAVGLRSLLRLVRGVPRSSPSRPDRPAAALIPFPFLPLPLFLLDLVALSVLVVLVVVVVNGTAFNERIPRKLGDRWQRRQHIGYGYKEILGRGAFKTVYKAFDEVDGIEVAWNQVRINEVLQSPDNLERLYSEVHLLKSLNHENIIKFYTSWVDDQNKTINIITELFTSGSLRQYRKKHKHVDMKAIKSWARQILRGLEYLHGHKPPILHRDLKCDNIFVNGNHGEVKIGDLGLAVVMQQPTARSVIGTPEFMAPELYEEEYNELVDIYSFGMCMLEMITLEYPYSECKNPAQIYKKVMSGIKPAALAKVTDPQVRHLIEKCLVSASERSPAKELLKDPFLQNNRIKEPLPDHVQASSSILNMMNLPSSPLSMDIDSDYKPLPTSTGTENSNLTAVTPALEFQRTNRNNEFRLKGEKNDDNSVSLVLRIADTYGRVRNIHFLFYLDSDTALAVAAEMVEQLDLSDYDVVFIADFIDFLIMKLIPGWRPAADHCSSENMSQCKEYGAYDNAELLSESSPPQSSVYFEVGYEHADLSQLNLGASAVETAENDDGTSYKKMDEAISPVNYDSSWSGVNGADKVSQRSATSVMFVGSSKSLSGYNTDVDSKGDRGACDVVDGLSMKDSSTPSVTDKDQNELRAELDIIEYQYQRWFYELSTMREDALQNARKRWSTRKSRGLIDANESTDMDKDATRDARPLRQLIV</sequence>
<name>A0A9E7JMR1_9LILI</name>
<dbReference type="SUPFAM" id="SSF56112">
    <property type="entry name" value="Protein kinase-like (PK-like)"/>
    <property type="match status" value="1"/>
</dbReference>
<comment type="catalytic activity">
    <reaction evidence="7">
        <text>L-threonyl-[protein] + ATP = O-phospho-L-threonyl-[protein] + ADP + H(+)</text>
        <dbReference type="Rhea" id="RHEA:46608"/>
        <dbReference type="Rhea" id="RHEA-COMP:11060"/>
        <dbReference type="Rhea" id="RHEA-COMP:11605"/>
        <dbReference type="ChEBI" id="CHEBI:15378"/>
        <dbReference type="ChEBI" id="CHEBI:30013"/>
        <dbReference type="ChEBI" id="CHEBI:30616"/>
        <dbReference type="ChEBI" id="CHEBI:61977"/>
        <dbReference type="ChEBI" id="CHEBI:456216"/>
        <dbReference type="EC" id="2.7.11.1"/>
    </reaction>
</comment>
<comment type="catalytic activity">
    <reaction evidence="8">
        <text>L-seryl-[protein] + ATP = O-phospho-L-seryl-[protein] + ADP + H(+)</text>
        <dbReference type="Rhea" id="RHEA:17989"/>
        <dbReference type="Rhea" id="RHEA-COMP:9863"/>
        <dbReference type="Rhea" id="RHEA-COMP:11604"/>
        <dbReference type="ChEBI" id="CHEBI:15378"/>
        <dbReference type="ChEBI" id="CHEBI:29999"/>
        <dbReference type="ChEBI" id="CHEBI:30616"/>
        <dbReference type="ChEBI" id="CHEBI:83421"/>
        <dbReference type="ChEBI" id="CHEBI:456216"/>
        <dbReference type="EC" id="2.7.11.1"/>
    </reaction>
</comment>
<dbReference type="Proteomes" id="UP001055439">
    <property type="component" value="Chromosome 2"/>
</dbReference>
<keyword evidence="12" id="KW-1185">Reference proteome</keyword>
<dbReference type="SMART" id="SM00220">
    <property type="entry name" value="S_TKc"/>
    <property type="match status" value="1"/>
</dbReference>
<dbReference type="CDD" id="cd13983">
    <property type="entry name" value="STKc_WNK"/>
    <property type="match status" value="1"/>
</dbReference>
<dbReference type="Gene3D" id="3.10.20.90">
    <property type="entry name" value="Phosphatidylinositol 3-kinase Catalytic Subunit, Chain A, domain 1"/>
    <property type="match status" value="1"/>
</dbReference>
<keyword evidence="3" id="KW-0808">Transferase</keyword>
<proteinExistence type="predicted"/>
<evidence type="ECO:0000256" key="5">
    <source>
        <dbReference type="ARBA" id="ARBA00022777"/>
    </source>
</evidence>
<feature type="region of interest" description="Disordered" evidence="9">
    <location>
        <begin position="23"/>
        <end position="116"/>
    </location>
</feature>
<dbReference type="OrthoDB" id="4062651at2759"/>
<dbReference type="InterPro" id="IPR050588">
    <property type="entry name" value="WNK_Ser-Thr_kinase"/>
</dbReference>
<dbReference type="FunFam" id="1.10.510.10:FF:000046">
    <property type="entry name" value="probable serine/threonine-protein kinase WNK9"/>
    <property type="match status" value="1"/>
</dbReference>
<keyword evidence="2" id="KW-0723">Serine/threonine-protein kinase</keyword>
<evidence type="ECO:0000256" key="7">
    <source>
        <dbReference type="ARBA" id="ARBA00047899"/>
    </source>
</evidence>
<dbReference type="FunFam" id="3.30.200.20:FF:000075">
    <property type="entry name" value="Probable serine/threonine-protein kinase WNK1"/>
    <property type="match status" value="1"/>
</dbReference>
<dbReference type="EMBL" id="CP097504">
    <property type="protein sequence ID" value="URD86775.1"/>
    <property type="molecule type" value="Genomic_DNA"/>
</dbReference>
<dbReference type="GO" id="GO:0005524">
    <property type="term" value="F:ATP binding"/>
    <property type="evidence" value="ECO:0007669"/>
    <property type="project" value="UniProtKB-KW"/>
</dbReference>
<keyword evidence="5 11" id="KW-0418">Kinase</keyword>
<dbReference type="Gene3D" id="3.30.200.20">
    <property type="entry name" value="Phosphorylase Kinase, domain 1"/>
    <property type="match status" value="1"/>
</dbReference>
<dbReference type="PROSITE" id="PS00108">
    <property type="entry name" value="PROTEIN_KINASE_ST"/>
    <property type="match status" value="1"/>
</dbReference>
<evidence type="ECO:0000256" key="1">
    <source>
        <dbReference type="ARBA" id="ARBA00012513"/>
    </source>
</evidence>
<evidence type="ECO:0000256" key="9">
    <source>
        <dbReference type="SAM" id="MobiDB-lite"/>
    </source>
</evidence>
<evidence type="ECO:0000256" key="2">
    <source>
        <dbReference type="ARBA" id="ARBA00022527"/>
    </source>
</evidence>
<evidence type="ECO:0000256" key="4">
    <source>
        <dbReference type="ARBA" id="ARBA00022741"/>
    </source>
</evidence>
<gene>
    <name evidence="11" type="ORF">MUK42_27678</name>
</gene>
<dbReference type="InterPro" id="IPR000719">
    <property type="entry name" value="Prot_kinase_dom"/>
</dbReference>
<dbReference type="EC" id="2.7.11.1" evidence="1"/>
<feature type="domain" description="Protein kinase" evidence="10">
    <location>
        <begin position="205"/>
        <end position="462"/>
    </location>
</feature>
<dbReference type="PANTHER" id="PTHR13902">
    <property type="entry name" value="SERINE/THREONINE-PROTEIN KINASE WNK WITH NO LYSINE -RELATED"/>
    <property type="match status" value="1"/>
</dbReference>
<evidence type="ECO:0000256" key="3">
    <source>
        <dbReference type="ARBA" id="ARBA00022679"/>
    </source>
</evidence>
<protein>
    <recommendedName>
        <fullName evidence="1">non-specific serine/threonine protein kinase</fullName>
        <ecNumber evidence="1">2.7.11.1</ecNumber>
    </recommendedName>
</protein>
<dbReference type="Pfam" id="PF00069">
    <property type="entry name" value="Pkinase"/>
    <property type="match status" value="1"/>
</dbReference>
<dbReference type="InterPro" id="IPR008271">
    <property type="entry name" value="Ser/Thr_kinase_AS"/>
</dbReference>
<reference evidence="11" key="1">
    <citation type="submission" date="2022-05" db="EMBL/GenBank/DDBJ databases">
        <title>The Musa troglodytarum L. genome provides insights into the mechanism of non-climacteric behaviour and enrichment of carotenoids.</title>
        <authorList>
            <person name="Wang J."/>
        </authorList>
    </citation>
    <scope>NUCLEOTIDE SEQUENCE</scope>
    <source>
        <tissue evidence="11">Leaf</tissue>
    </source>
</reference>
<organism evidence="11 12">
    <name type="scientific">Musa troglodytarum</name>
    <name type="common">fe'i banana</name>
    <dbReference type="NCBI Taxonomy" id="320322"/>
    <lineage>
        <taxon>Eukaryota</taxon>
        <taxon>Viridiplantae</taxon>
        <taxon>Streptophyta</taxon>
        <taxon>Embryophyta</taxon>
        <taxon>Tracheophyta</taxon>
        <taxon>Spermatophyta</taxon>
        <taxon>Magnoliopsida</taxon>
        <taxon>Liliopsida</taxon>
        <taxon>Zingiberales</taxon>
        <taxon>Musaceae</taxon>
        <taxon>Musa</taxon>
    </lineage>
</organism>
<dbReference type="Gene3D" id="1.10.510.10">
    <property type="entry name" value="Transferase(Phosphotransferase) domain 1"/>
    <property type="match status" value="1"/>
</dbReference>
<keyword evidence="4" id="KW-0547">Nucleotide-binding</keyword>
<keyword evidence="6" id="KW-0067">ATP-binding</keyword>
<dbReference type="GO" id="GO:0004674">
    <property type="term" value="F:protein serine/threonine kinase activity"/>
    <property type="evidence" value="ECO:0007669"/>
    <property type="project" value="UniProtKB-KW"/>
</dbReference>
<evidence type="ECO:0000313" key="11">
    <source>
        <dbReference type="EMBL" id="URD86775.1"/>
    </source>
</evidence>
<dbReference type="PROSITE" id="PS50011">
    <property type="entry name" value="PROTEIN_KINASE_DOM"/>
    <property type="match status" value="1"/>
</dbReference>
<dbReference type="AlphaFoldDB" id="A0A9E7JMR1"/>
<evidence type="ECO:0000313" key="12">
    <source>
        <dbReference type="Proteomes" id="UP001055439"/>
    </source>
</evidence>
<evidence type="ECO:0000259" key="10">
    <source>
        <dbReference type="PROSITE" id="PS50011"/>
    </source>
</evidence>
<accession>A0A9E7JMR1</accession>
<evidence type="ECO:0000256" key="6">
    <source>
        <dbReference type="ARBA" id="ARBA00022840"/>
    </source>
</evidence>
<evidence type="ECO:0000256" key="8">
    <source>
        <dbReference type="ARBA" id="ARBA00048679"/>
    </source>
</evidence>
<dbReference type="InterPro" id="IPR011009">
    <property type="entry name" value="Kinase-like_dom_sf"/>
</dbReference>